<reference evidence="4 5" key="1">
    <citation type="submission" date="2020-05" db="EMBL/GenBank/DDBJ databases">
        <title>Identification and distribution of gene clusters putatively required for synthesis of sphingolipid metabolism inhibitors in phylogenetically diverse species of the filamentous fungus Fusarium.</title>
        <authorList>
            <person name="Kim H.-S."/>
            <person name="Busman M."/>
            <person name="Brown D.W."/>
            <person name="Divon H."/>
            <person name="Uhlig S."/>
            <person name="Proctor R.H."/>
        </authorList>
    </citation>
    <scope>NUCLEOTIDE SEQUENCE [LARGE SCALE GENOMIC DNA]</scope>
    <source>
        <strain evidence="4 5">NRRL 25311</strain>
    </source>
</reference>
<evidence type="ECO:0000313" key="4">
    <source>
        <dbReference type="EMBL" id="KAF5691931.1"/>
    </source>
</evidence>
<dbReference type="GO" id="GO:0005783">
    <property type="term" value="C:endoplasmic reticulum"/>
    <property type="evidence" value="ECO:0007669"/>
    <property type="project" value="TreeGrafter"/>
</dbReference>
<comment type="similarity">
    <text evidence="1">Belongs to the short-chain dehydrogenases/reductases (SDR) family.</text>
</comment>
<dbReference type="InterPro" id="IPR036291">
    <property type="entry name" value="NAD(P)-bd_dom_sf"/>
</dbReference>
<dbReference type="GO" id="GO:0019433">
    <property type="term" value="P:triglyceride catabolic process"/>
    <property type="evidence" value="ECO:0007669"/>
    <property type="project" value="TreeGrafter"/>
</dbReference>
<dbReference type="Pfam" id="PF00106">
    <property type="entry name" value="adh_short"/>
    <property type="match status" value="1"/>
</dbReference>
<dbReference type="Gene3D" id="3.40.50.720">
    <property type="entry name" value="NAD(P)-binding Rossmann-like Domain"/>
    <property type="match status" value="1"/>
</dbReference>
<evidence type="ECO:0000313" key="5">
    <source>
        <dbReference type="Proteomes" id="UP000562682"/>
    </source>
</evidence>
<dbReference type="GO" id="GO:0000140">
    <property type="term" value="F:acylglycerone-phosphate reductase (NADP+) activity"/>
    <property type="evidence" value="ECO:0007669"/>
    <property type="project" value="TreeGrafter"/>
</dbReference>
<gene>
    <name evidence="4" type="ORF">FDENT_3134</name>
</gene>
<keyword evidence="5" id="KW-1185">Reference proteome</keyword>
<dbReference type="GO" id="GO:0006654">
    <property type="term" value="P:phosphatidic acid biosynthetic process"/>
    <property type="evidence" value="ECO:0007669"/>
    <property type="project" value="TreeGrafter"/>
</dbReference>
<keyword evidence="3" id="KW-0560">Oxidoreductase</keyword>
<organism evidence="4 5">
    <name type="scientific">Fusarium denticulatum</name>
    <dbReference type="NCBI Taxonomy" id="48507"/>
    <lineage>
        <taxon>Eukaryota</taxon>
        <taxon>Fungi</taxon>
        <taxon>Dikarya</taxon>
        <taxon>Ascomycota</taxon>
        <taxon>Pezizomycotina</taxon>
        <taxon>Sordariomycetes</taxon>
        <taxon>Hypocreomycetidae</taxon>
        <taxon>Hypocreales</taxon>
        <taxon>Nectriaceae</taxon>
        <taxon>Fusarium</taxon>
        <taxon>Fusarium fujikuroi species complex</taxon>
    </lineage>
</organism>
<dbReference type="Proteomes" id="UP000562682">
    <property type="component" value="Unassembled WGS sequence"/>
</dbReference>
<keyword evidence="2" id="KW-0521">NADP</keyword>
<protein>
    <submittedName>
        <fullName evidence="4">Short-chain dehydrogenase reductase</fullName>
    </submittedName>
</protein>
<dbReference type="PANTHER" id="PTHR44169:SF6">
    <property type="entry name" value="NADPH-DEPENDENT 1-ACYLDIHYDROXYACETONE PHOSPHATE REDUCTASE"/>
    <property type="match status" value="1"/>
</dbReference>
<dbReference type="AlphaFoldDB" id="A0A8H6CSV4"/>
<dbReference type="SUPFAM" id="SSF51735">
    <property type="entry name" value="NAD(P)-binding Rossmann-fold domains"/>
    <property type="match status" value="1"/>
</dbReference>
<comment type="caution">
    <text evidence="4">The sequence shown here is derived from an EMBL/GenBank/DDBJ whole genome shotgun (WGS) entry which is preliminary data.</text>
</comment>
<proteinExistence type="inferred from homology"/>
<name>A0A8H6CSV4_9HYPO</name>
<dbReference type="PANTHER" id="PTHR44169">
    <property type="entry name" value="NADPH-DEPENDENT 1-ACYLDIHYDROXYACETONE PHOSPHATE REDUCTASE"/>
    <property type="match status" value="1"/>
</dbReference>
<accession>A0A8H6CSV4</accession>
<evidence type="ECO:0000256" key="1">
    <source>
        <dbReference type="ARBA" id="ARBA00006484"/>
    </source>
</evidence>
<evidence type="ECO:0000256" key="2">
    <source>
        <dbReference type="ARBA" id="ARBA00022857"/>
    </source>
</evidence>
<dbReference type="InterPro" id="IPR020904">
    <property type="entry name" value="Sc_DH/Rdtase_CS"/>
</dbReference>
<dbReference type="GO" id="GO:0005811">
    <property type="term" value="C:lipid droplet"/>
    <property type="evidence" value="ECO:0007669"/>
    <property type="project" value="TreeGrafter"/>
</dbReference>
<dbReference type="EMBL" id="JAAOAK010000072">
    <property type="protein sequence ID" value="KAF5691931.1"/>
    <property type="molecule type" value="Genomic_DNA"/>
</dbReference>
<dbReference type="PRINTS" id="PR00081">
    <property type="entry name" value="GDHRDH"/>
</dbReference>
<evidence type="ECO:0000256" key="3">
    <source>
        <dbReference type="ARBA" id="ARBA00023002"/>
    </source>
</evidence>
<dbReference type="InterPro" id="IPR002347">
    <property type="entry name" value="SDR_fam"/>
</dbReference>
<dbReference type="GO" id="GO:0004806">
    <property type="term" value="F:triacylglycerol lipase activity"/>
    <property type="evidence" value="ECO:0007669"/>
    <property type="project" value="TreeGrafter"/>
</dbReference>
<sequence length="292" mass="31890">MGKSVLVTGCSENTIGNGLALEFAKRGWTVYAVARNITKMANLEGIPNIKPLPLDIMDAKGVLAARDQISIEQGGRLDCLYHNAGARSTTMAIDYDADEKKAGEEQPYVRSGDVRMFETNVIAVMALTRAFSKLLIAAQGTIAITGSGASRVPVPTNSTYNATKAAVEMYAKTLRLELQPFGCHVVYVMTGAVATPMYSESMTLADDSLYKPISDRIVAGWDRRPGYVPQTPGEYAQYVVERVARTNPPKEVWCGTGIAPLWWVQKLGLTWLLPIVFSRRHGLNTSLQDDVN</sequence>
<dbReference type="PROSITE" id="PS00061">
    <property type="entry name" value="ADH_SHORT"/>
    <property type="match status" value="1"/>
</dbReference>